<evidence type="ECO:0000256" key="1">
    <source>
        <dbReference type="ARBA" id="ARBA00010515"/>
    </source>
</evidence>
<dbReference type="PROSITE" id="PS01174">
    <property type="entry name" value="LIPASE_GDXG_SER"/>
    <property type="match status" value="1"/>
</dbReference>
<dbReference type="InterPro" id="IPR029058">
    <property type="entry name" value="AB_hydrolase_fold"/>
</dbReference>
<accession>A0A9D1NMV2</accession>
<feature type="active site" evidence="3">
    <location>
        <position position="94"/>
    </location>
</feature>
<dbReference type="GO" id="GO:0016787">
    <property type="term" value="F:hydrolase activity"/>
    <property type="evidence" value="ECO:0007669"/>
    <property type="project" value="UniProtKB-KW"/>
</dbReference>
<dbReference type="EMBL" id="DVOR01000178">
    <property type="protein sequence ID" value="HIV09571.1"/>
    <property type="molecule type" value="Genomic_DNA"/>
</dbReference>
<dbReference type="Pfam" id="PF07859">
    <property type="entry name" value="Abhydrolase_3"/>
    <property type="match status" value="1"/>
</dbReference>
<dbReference type="Proteomes" id="UP000886845">
    <property type="component" value="Unassembled WGS sequence"/>
</dbReference>
<sequence>MTESESTFQGRRVVTLTPDAPRGAIVWFHGGGWAIELGEDAIAWGRDLAAATGRTVLLPDYPLDPYPAPNAWCTDFWRHCAHTLPGPLVLAGDSAGAHLALCALPAARPDRALFVYAVTTLLPTRDFGSWRAYEKGWALSPRLMDYFIDRYCPDPAARYGASPLERLSGLPPTLLITAQDDILADQQTDLARRFGAEQRVYPGARHIFLSRPDGAPFRARALTDIAAWLDKE</sequence>
<gene>
    <name evidence="5" type="ORF">IAC79_05625</name>
</gene>
<dbReference type="PANTHER" id="PTHR48081">
    <property type="entry name" value="AB HYDROLASE SUPERFAMILY PROTEIN C4A8.06C"/>
    <property type="match status" value="1"/>
</dbReference>
<keyword evidence="2 5" id="KW-0378">Hydrolase</keyword>
<dbReference type="AlphaFoldDB" id="A0A9D1NMV2"/>
<evidence type="ECO:0000256" key="3">
    <source>
        <dbReference type="PROSITE-ProRule" id="PRU10038"/>
    </source>
</evidence>
<evidence type="ECO:0000259" key="4">
    <source>
        <dbReference type="Pfam" id="PF07859"/>
    </source>
</evidence>
<evidence type="ECO:0000313" key="5">
    <source>
        <dbReference type="EMBL" id="HIV09571.1"/>
    </source>
</evidence>
<dbReference type="InterPro" id="IPR013094">
    <property type="entry name" value="AB_hydrolase_3"/>
</dbReference>
<comment type="caution">
    <text evidence="5">The sequence shown here is derived from an EMBL/GenBank/DDBJ whole genome shotgun (WGS) entry which is preliminary data.</text>
</comment>
<dbReference type="InterPro" id="IPR050300">
    <property type="entry name" value="GDXG_lipolytic_enzyme"/>
</dbReference>
<dbReference type="InterPro" id="IPR033140">
    <property type="entry name" value="Lipase_GDXG_put_SER_AS"/>
</dbReference>
<comment type="similarity">
    <text evidence="1">Belongs to the 'GDXG' lipolytic enzyme family.</text>
</comment>
<protein>
    <submittedName>
        <fullName evidence="5">Alpha/beta hydrolase fold domain-containing protein</fullName>
    </submittedName>
</protein>
<feature type="domain" description="Alpha/beta hydrolase fold-3" evidence="4">
    <location>
        <begin position="25"/>
        <end position="209"/>
    </location>
</feature>
<organism evidence="5 6">
    <name type="scientific">Candidatus Spyradenecus faecavium</name>
    <dbReference type="NCBI Taxonomy" id="2840947"/>
    <lineage>
        <taxon>Bacteria</taxon>
        <taxon>Pseudomonadati</taxon>
        <taxon>Lentisphaerota</taxon>
        <taxon>Lentisphaeria</taxon>
        <taxon>Lentisphaerales</taxon>
        <taxon>Lentisphaeraceae</taxon>
        <taxon>Lentisphaeraceae incertae sedis</taxon>
        <taxon>Candidatus Spyradenecus</taxon>
    </lineage>
</organism>
<evidence type="ECO:0000313" key="6">
    <source>
        <dbReference type="Proteomes" id="UP000886845"/>
    </source>
</evidence>
<evidence type="ECO:0000256" key="2">
    <source>
        <dbReference type="ARBA" id="ARBA00022801"/>
    </source>
</evidence>
<reference evidence="5" key="2">
    <citation type="journal article" date="2021" name="PeerJ">
        <title>Extensive microbial diversity within the chicken gut microbiome revealed by metagenomics and culture.</title>
        <authorList>
            <person name="Gilroy R."/>
            <person name="Ravi A."/>
            <person name="Getino M."/>
            <person name="Pursley I."/>
            <person name="Horton D.L."/>
            <person name="Alikhan N.F."/>
            <person name="Baker D."/>
            <person name="Gharbi K."/>
            <person name="Hall N."/>
            <person name="Watson M."/>
            <person name="Adriaenssens E.M."/>
            <person name="Foster-Nyarko E."/>
            <person name="Jarju S."/>
            <person name="Secka A."/>
            <person name="Antonio M."/>
            <person name="Oren A."/>
            <person name="Chaudhuri R.R."/>
            <person name="La Ragione R."/>
            <person name="Hildebrand F."/>
            <person name="Pallen M.J."/>
        </authorList>
    </citation>
    <scope>NUCLEOTIDE SEQUENCE</scope>
    <source>
        <strain evidence="5">35461</strain>
    </source>
</reference>
<proteinExistence type="inferred from homology"/>
<reference evidence="5" key="1">
    <citation type="submission" date="2020-10" db="EMBL/GenBank/DDBJ databases">
        <authorList>
            <person name="Gilroy R."/>
        </authorList>
    </citation>
    <scope>NUCLEOTIDE SEQUENCE</scope>
    <source>
        <strain evidence="5">35461</strain>
    </source>
</reference>
<name>A0A9D1NMV2_9BACT</name>
<dbReference type="Gene3D" id="3.40.50.1820">
    <property type="entry name" value="alpha/beta hydrolase"/>
    <property type="match status" value="1"/>
</dbReference>
<dbReference type="SUPFAM" id="SSF53474">
    <property type="entry name" value="alpha/beta-Hydrolases"/>
    <property type="match status" value="1"/>
</dbReference>